<name>A0A0G1LG34_9BACT</name>
<dbReference type="SUPFAM" id="SSF52317">
    <property type="entry name" value="Class I glutamine amidotransferase-like"/>
    <property type="match status" value="1"/>
</dbReference>
<dbReference type="Gene3D" id="3.40.50.880">
    <property type="match status" value="1"/>
</dbReference>
<evidence type="ECO:0000313" key="1">
    <source>
        <dbReference type="EMBL" id="KKT58979.1"/>
    </source>
</evidence>
<proteinExistence type="predicted"/>
<comment type="caution">
    <text evidence="1">The sequence shown here is derived from an EMBL/GenBank/DDBJ whole genome shotgun (WGS) entry which is preliminary data.</text>
</comment>
<dbReference type="AlphaFoldDB" id="A0A0G1LG34"/>
<evidence type="ECO:0000313" key="2">
    <source>
        <dbReference type="Proteomes" id="UP000034087"/>
    </source>
</evidence>
<dbReference type="Proteomes" id="UP000034087">
    <property type="component" value="Unassembled WGS sequence"/>
</dbReference>
<gene>
    <name evidence="1" type="ORF">UW53_C0027G0009</name>
</gene>
<sequence length="344" mass="39262">MSETERYLRVGIVDFNTRRMSDEETSNIPINLRPFVAEKRQYPMKIGDFIPEGVLWIQEGQPWYFREQISDPEKLQRLRDQELLILTGSGMSAYKFQEGQEPADPPEKGDRELLETTEQLIRDHLGKGRWVLGDCFGGQLGIHALGGKVGCLPLNQYGNPVTEAGYLEHELTEAGRQDEVFGGLPDRYFAAHFHNNFVSELPRVGTKVKTSSGEIVVTKADVLAVRNGYLDRDGLKDSDTSYIHAAVIEFDNGAKFYHTQPHVEMSTEQRANFFPRLVFEWLSREEQMGEEYAKQALVIPDEADFSASMVITNFVEAYKKYINMEFVEAVAPAILHELQKYRIE</sequence>
<dbReference type="InterPro" id="IPR029062">
    <property type="entry name" value="Class_I_gatase-like"/>
</dbReference>
<reference evidence="1 2" key="1">
    <citation type="journal article" date="2015" name="Nature">
        <title>rRNA introns, odd ribosomes, and small enigmatic genomes across a large radiation of phyla.</title>
        <authorList>
            <person name="Brown C.T."/>
            <person name="Hug L.A."/>
            <person name="Thomas B.C."/>
            <person name="Sharon I."/>
            <person name="Castelle C.J."/>
            <person name="Singh A."/>
            <person name="Wilkins M.J."/>
            <person name="Williams K.H."/>
            <person name="Banfield J.F."/>
        </authorList>
    </citation>
    <scope>NUCLEOTIDE SEQUENCE [LARGE SCALE GENOMIC DNA]</scope>
</reference>
<organism evidence="1 2">
    <name type="scientific">Candidatus Giovannonibacteria bacterium GW2011_GWA1_44_25</name>
    <dbReference type="NCBI Taxonomy" id="1618645"/>
    <lineage>
        <taxon>Bacteria</taxon>
        <taxon>Candidatus Giovannoniibacteriota</taxon>
    </lineage>
</organism>
<evidence type="ECO:0008006" key="3">
    <source>
        <dbReference type="Google" id="ProtNLM"/>
    </source>
</evidence>
<accession>A0A0G1LG34</accession>
<protein>
    <recommendedName>
        <fullName evidence="3">Glutamine amidotransferase domain-containing protein</fullName>
    </recommendedName>
</protein>
<dbReference type="EMBL" id="LCIR01000027">
    <property type="protein sequence ID" value="KKT58979.1"/>
    <property type="molecule type" value="Genomic_DNA"/>
</dbReference>